<gene>
    <name evidence="3" type="ORF">TTHERM_001085712</name>
</gene>
<dbReference type="InParanoid" id="W7XEK9"/>
<feature type="region of interest" description="Disordered" evidence="1">
    <location>
        <begin position="358"/>
        <end position="386"/>
    </location>
</feature>
<keyword evidence="2" id="KW-1133">Transmembrane helix</keyword>
<dbReference type="GeneID" id="24441657"/>
<feature type="non-terminal residue" evidence="3">
    <location>
        <position position="1"/>
    </location>
</feature>
<dbReference type="GO" id="GO:0000785">
    <property type="term" value="C:chromatin"/>
    <property type="evidence" value="ECO:0007669"/>
    <property type="project" value="TreeGrafter"/>
</dbReference>
<feature type="transmembrane region" description="Helical" evidence="2">
    <location>
        <begin position="144"/>
        <end position="167"/>
    </location>
</feature>
<dbReference type="AlphaFoldDB" id="W7XEK9"/>
<feature type="compositionally biased region" description="Basic and acidic residues" evidence="1">
    <location>
        <begin position="361"/>
        <end position="373"/>
    </location>
</feature>
<sequence>MSAIDKNSQRVMLESFDQSQNLRVLSPMQSPQYSQSQYRTSQIAIQLAKSKLMQSKLQNRQAQEQSIPTDPILLQKLLLRMHPNKYISILFGLMFICSVGYGIFLPANYCAISLVCISAFSFVGFLIETITFCRLKISYQRVSVFYVIKGIYILIAATIHFVFLFAINDATYCDYMWCQQDVTMKDFLKSFTNSVGQSTLSQQCAQFQAQYLGDAQYSQLQQFLLSNIAKYCVYIGKCNSIDDINNLIHGYSTSSNKGYLIAFGIAFVIYSIYLFYFVTHLRHIKSQMDEFNTLDYKDQDKPNLMNPFDESQFQNQSAFQSPHQDFSQIQVHPYNQQQELQQQQQQEINNKNILNGTQSKQKQEQILKEEQQHQKMHVQDLQQEQRGGNYVFDDDANRAKNQNKLQQKVQQVVIISKLAKTKQQQQQQQLYQQQGILDQEKVNKQDQQQNQQNQKQNATNNQQPQNQNSDAFQKINQPQIEMQNSNLKSSQLSNRQQNHILSKISSSKNQQLNIQKKN</sequence>
<evidence type="ECO:0000313" key="3">
    <source>
        <dbReference type="EMBL" id="EWS72306.1"/>
    </source>
</evidence>
<feature type="transmembrane region" description="Helical" evidence="2">
    <location>
        <begin position="111"/>
        <end position="132"/>
    </location>
</feature>
<dbReference type="PANTHER" id="PTHR13992:SF39">
    <property type="entry name" value="SMRTER, ISOFORM G"/>
    <property type="match status" value="1"/>
</dbReference>
<keyword evidence="4" id="KW-1185">Reference proteome</keyword>
<evidence type="ECO:0000256" key="1">
    <source>
        <dbReference type="SAM" id="MobiDB-lite"/>
    </source>
</evidence>
<feature type="region of interest" description="Disordered" evidence="1">
    <location>
        <begin position="441"/>
        <end position="468"/>
    </location>
</feature>
<dbReference type="RefSeq" id="XP_012655166.1">
    <property type="nucleotide sequence ID" value="XM_012799712.1"/>
</dbReference>
<dbReference type="InterPro" id="IPR051571">
    <property type="entry name" value="N-CoR_corepressor"/>
</dbReference>
<feature type="transmembrane region" description="Helical" evidence="2">
    <location>
        <begin position="259"/>
        <end position="278"/>
    </location>
</feature>
<name>W7XEK9_TETTS</name>
<reference evidence="4" key="1">
    <citation type="journal article" date="2006" name="PLoS Biol.">
        <title>Macronuclear genome sequence of the ciliate Tetrahymena thermophila, a model eukaryote.</title>
        <authorList>
            <person name="Eisen J.A."/>
            <person name="Coyne R.S."/>
            <person name="Wu M."/>
            <person name="Wu D."/>
            <person name="Thiagarajan M."/>
            <person name="Wortman J.R."/>
            <person name="Badger J.H."/>
            <person name="Ren Q."/>
            <person name="Amedeo P."/>
            <person name="Jones K.M."/>
            <person name="Tallon L.J."/>
            <person name="Delcher A.L."/>
            <person name="Salzberg S.L."/>
            <person name="Silva J.C."/>
            <person name="Haas B.J."/>
            <person name="Majoros W.H."/>
            <person name="Farzad M."/>
            <person name="Carlton J.M."/>
            <person name="Smith R.K. Jr."/>
            <person name="Garg J."/>
            <person name="Pearlman R.E."/>
            <person name="Karrer K.M."/>
            <person name="Sun L."/>
            <person name="Manning G."/>
            <person name="Elde N.C."/>
            <person name="Turkewitz A.P."/>
            <person name="Asai D.J."/>
            <person name="Wilkes D.E."/>
            <person name="Wang Y."/>
            <person name="Cai H."/>
            <person name="Collins K."/>
            <person name="Stewart B.A."/>
            <person name="Lee S.R."/>
            <person name="Wilamowska K."/>
            <person name="Weinberg Z."/>
            <person name="Ruzzo W.L."/>
            <person name="Wloga D."/>
            <person name="Gaertig J."/>
            <person name="Frankel J."/>
            <person name="Tsao C.-C."/>
            <person name="Gorovsky M.A."/>
            <person name="Keeling P.J."/>
            <person name="Waller R.F."/>
            <person name="Patron N.J."/>
            <person name="Cherry J.M."/>
            <person name="Stover N.A."/>
            <person name="Krieger C.J."/>
            <person name="del Toro C."/>
            <person name="Ryder H.F."/>
            <person name="Williamson S.C."/>
            <person name="Barbeau R.A."/>
            <person name="Hamilton E.P."/>
            <person name="Orias E."/>
        </authorList>
    </citation>
    <scope>NUCLEOTIDE SEQUENCE [LARGE SCALE GENOMIC DNA]</scope>
    <source>
        <strain evidence="4">SB210</strain>
    </source>
</reference>
<keyword evidence="2 3" id="KW-0812">Transmembrane</keyword>
<protein>
    <submittedName>
        <fullName evidence="3">Transmembrane protein, putative</fullName>
    </submittedName>
</protein>
<evidence type="ECO:0000313" key="4">
    <source>
        <dbReference type="Proteomes" id="UP000009168"/>
    </source>
</evidence>
<dbReference type="EMBL" id="GG662500">
    <property type="protein sequence ID" value="EWS72306.1"/>
    <property type="molecule type" value="Genomic_DNA"/>
</dbReference>
<dbReference type="KEGG" id="tet:TTHERM_001085712"/>
<dbReference type="PANTHER" id="PTHR13992">
    <property type="entry name" value="NUCLEAR RECEPTOR CO-REPRESSOR RELATED NCOR"/>
    <property type="match status" value="1"/>
</dbReference>
<evidence type="ECO:0000256" key="2">
    <source>
        <dbReference type="SAM" id="Phobius"/>
    </source>
</evidence>
<proteinExistence type="predicted"/>
<feature type="transmembrane region" description="Helical" evidence="2">
    <location>
        <begin position="86"/>
        <end position="105"/>
    </location>
</feature>
<accession>W7XEK9</accession>
<keyword evidence="2" id="KW-0472">Membrane</keyword>
<dbReference type="Proteomes" id="UP000009168">
    <property type="component" value="Unassembled WGS sequence"/>
</dbReference>
<dbReference type="GO" id="GO:0006357">
    <property type="term" value="P:regulation of transcription by RNA polymerase II"/>
    <property type="evidence" value="ECO:0007669"/>
    <property type="project" value="TreeGrafter"/>
</dbReference>
<organism evidence="3 4">
    <name type="scientific">Tetrahymena thermophila (strain SB210)</name>
    <dbReference type="NCBI Taxonomy" id="312017"/>
    <lineage>
        <taxon>Eukaryota</taxon>
        <taxon>Sar</taxon>
        <taxon>Alveolata</taxon>
        <taxon>Ciliophora</taxon>
        <taxon>Intramacronucleata</taxon>
        <taxon>Oligohymenophorea</taxon>
        <taxon>Hymenostomatida</taxon>
        <taxon>Tetrahymenina</taxon>
        <taxon>Tetrahymenidae</taxon>
        <taxon>Tetrahymena</taxon>
    </lineage>
</organism>
<feature type="compositionally biased region" description="Low complexity" evidence="1">
    <location>
        <begin position="445"/>
        <end position="468"/>
    </location>
</feature>